<evidence type="ECO:0008006" key="4">
    <source>
        <dbReference type="Google" id="ProtNLM"/>
    </source>
</evidence>
<dbReference type="EMBL" id="BSSU01000006">
    <property type="protein sequence ID" value="GLX81810.1"/>
    <property type="molecule type" value="Genomic_DNA"/>
</dbReference>
<keyword evidence="1" id="KW-0472">Membrane</keyword>
<feature type="transmembrane region" description="Helical" evidence="1">
    <location>
        <begin position="35"/>
        <end position="60"/>
    </location>
</feature>
<keyword evidence="3" id="KW-1185">Reference proteome</keyword>
<keyword evidence="1" id="KW-0812">Transmembrane</keyword>
<proteinExistence type="predicted"/>
<evidence type="ECO:0000313" key="2">
    <source>
        <dbReference type="EMBL" id="GLX81810.1"/>
    </source>
</evidence>
<feature type="transmembrane region" description="Helical" evidence="1">
    <location>
        <begin position="66"/>
        <end position="84"/>
    </location>
</feature>
<protein>
    <recommendedName>
        <fullName evidence="4">DUF805 domain-containing protein</fullName>
    </recommendedName>
</protein>
<feature type="transmembrane region" description="Helical" evidence="1">
    <location>
        <begin position="91"/>
        <end position="113"/>
    </location>
</feature>
<dbReference type="RefSeq" id="WP_284207156.1">
    <property type="nucleotide sequence ID" value="NZ_BSSU01000006.1"/>
</dbReference>
<accession>A0ABQ6H100</accession>
<comment type="caution">
    <text evidence="2">The sequence shown here is derived from an EMBL/GenBank/DDBJ whole genome shotgun (WGS) entry which is preliminary data.</text>
</comment>
<evidence type="ECO:0000313" key="3">
    <source>
        <dbReference type="Proteomes" id="UP001157133"/>
    </source>
</evidence>
<gene>
    <name evidence="2" type="ORF">theurythT_12620</name>
</gene>
<name>A0ABQ6H100_9GAMM</name>
<keyword evidence="1" id="KW-1133">Transmembrane helix</keyword>
<sequence length="118" mass="13152">MLHAALTGLILLAIFKLLDKRYLKKDQFHAVIDWYLSFAVVMVASVIIALFNIAVISLALPSELTLISALFYLIIPLGIIKFMLGYKTQKALSYAIWVPFIAILVEMPFALVANQPNA</sequence>
<dbReference type="Proteomes" id="UP001157133">
    <property type="component" value="Unassembled WGS sequence"/>
</dbReference>
<evidence type="ECO:0000256" key="1">
    <source>
        <dbReference type="SAM" id="Phobius"/>
    </source>
</evidence>
<organism evidence="2 3">
    <name type="scientific">Thalassotalea eurytherma</name>
    <dbReference type="NCBI Taxonomy" id="1144278"/>
    <lineage>
        <taxon>Bacteria</taxon>
        <taxon>Pseudomonadati</taxon>
        <taxon>Pseudomonadota</taxon>
        <taxon>Gammaproteobacteria</taxon>
        <taxon>Alteromonadales</taxon>
        <taxon>Colwelliaceae</taxon>
        <taxon>Thalassotalea</taxon>
    </lineage>
</organism>
<feature type="transmembrane region" description="Helical" evidence="1">
    <location>
        <begin position="6"/>
        <end position="23"/>
    </location>
</feature>
<reference evidence="2 3" key="1">
    <citation type="submission" date="2023-03" db="EMBL/GenBank/DDBJ databases">
        <title>Draft genome sequence of Thalassotalea eurytherma JCM 18482T.</title>
        <authorList>
            <person name="Sawabe T."/>
        </authorList>
    </citation>
    <scope>NUCLEOTIDE SEQUENCE [LARGE SCALE GENOMIC DNA]</scope>
    <source>
        <strain evidence="2 3">JCM 18482</strain>
    </source>
</reference>